<keyword evidence="3 9" id="KW-0808">Transferase</keyword>
<evidence type="ECO:0000313" key="12">
    <source>
        <dbReference type="Proteomes" id="UP001597371"/>
    </source>
</evidence>
<keyword evidence="4 9" id="KW-0479">Metal-binding</keyword>
<dbReference type="Proteomes" id="UP001597371">
    <property type="component" value="Unassembled WGS sequence"/>
</dbReference>
<dbReference type="Gene3D" id="3.30.420.40">
    <property type="match status" value="2"/>
</dbReference>
<evidence type="ECO:0000256" key="7">
    <source>
        <dbReference type="ARBA" id="ARBA00022840"/>
    </source>
</evidence>
<name>A0ABW5CPS5_9HYPH</name>
<gene>
    <name evidence="9" type="primary">ackA</name>
    <name evidence="11" type="ORF">ACFSKQ_16870</name>
</gene>
<feature type="binding site" evidence="9">
    <location>
        <position position="374"/>
    </location>
    <ligand>
        <name>Mg(2+)</name>
        <dbReference type="ChEBI" id="CHEBI:18420"/>
    </ligand>
</feature>
<feature type="binding site" evidence="9">
    <location>
        <position position="16"/>
    </location>
    <ligand>
        <name>ATP</name>
        <dbReference type="ChEBI" id="CHEBI:30616"/>
    </ligand>
</feature>
<dbReference type="HAMAP" id="MF_00020">
    <property type="entry name" value="Acetate_kinase"/>
    <property type="match status" value="1"/>
</dbReference>
<dbReference type="NCBIfam" id="TIGR00016">
    <property type="entry name" value="ackA"/>
    <property type="match status" value="1"/>
</dbReference>
<feature type="binding site" evidence="9">
    <location>
        <begin position="203"/>
        <end position="207"/>
    </location>
    <ligand>
        <name>ATP</name>
        <dbReference type="ChEBI" id="CHEBI:30616"/>
    </ligand>
</feature>
<comment type="pathway">
    <text evidence="9">Metabolic intermediate biosynthesis; acetyl-CoA biosynthesis; acetyl-CoA from acetate: step 1/2.</text>
</comment>
<comment type="caution">
    <text evidence="9">Lacks conserved residue(s) required for the propagation of feature annotation.</text>
</comment>
<dbReference type="InterPro" id="IPR004372">
    <property type="entry name" value="Ac/propionate_kinase"/>
</dbReference>
<keyword evidence="12" id="KW-1185">Reference proteome</keyword>
<dbReference type="PROSITE" id="PS01076">
    <property type="entry name" value="ACETATE_KINASE_2"/>
    <property type="match status" value="1"/>
</dbReference>
<sequence>MSDSILVLNAGSSSLKFAVYERDLRPALKGAISGLGHAPRLAVRPSSWSPREEALRAGPMEMREAVSTVFDALAGEGLLAGVCAVGHRIVHGGARHVAPVRLDEEILAYLRTLNAMAPLHQPFNLQIVDACRALMPQAAQIGCFDTAFHASRPAIETLYGLPRALLDEGLVSYGFHGLSYGFIAHVLRERFGPSAGGRVVVAHLGSGSSLCAMREGRSVSTTMGFSPLDGPIMSTRCGAIDPGILLHLMTARGMSGEDMQALLYKQSGLLGVSGLSGDMQVLLASGAPHAREALDLFVLSVSRQIGQLAASLGGLDALVFTAGIGENSPAIRARICEAAAWLGAAMDDARNDAGVEDIAAPHSRLRLLVIPTDEEKAVAEGVLAAL</sequence>
<evidence type="ECO:0000256" key="9">
    <source>
        <dbReference type="HAMAP-Rule" id="MF_00020"/>
    </source>
</evidence>
<dbReference type="PANTHER" id="PTHR21060">
    <property type="entry name" value="ACETATE KINASE"/>
    <property type="match status" value="1"/>
</dbReference>
<evidence type="ECO:0000256" key="8">
    <source>
        <dbReference type="ARBA" id="ARBA00022842"/>
    </source>
</evidence>
<reference evidence="12" key="1">
    <citation type="journal article" date="2019" name="Int. J. Syst. Evol. Microbiol.">
        <title>The Global Catalogue of Microorganisms (GCM) 10K type strain sequencing project: providing services to taxonomists for standard genome sequencing and annotation.</title>
        <authorList>
            <consortium name="The Broad Institute Genomics Platform"/>
            <consortium name="The Broad Institute Genome Sequencing Center for Infectious Disease"/>
            <person name="Wu L."/>
            <person name="Ma J."/>
        </authorList>
    </citation>
    <scope>NUCLEOTIDE SEQUENCE [LARGE SCALE GENOMIC DNA]</scope>
    <source>
        <strain evidence="12">ZS-35-S2</strain>
    </source>
</reference>
<feature type="binding site" evidence="9">
    <location>
        <begin position="323"/>
        <end position="327"/>
    </location>
    <ligand>
        <name>ATP</name>
        <dbReference type="ChEBI" id="CHEBI:30616"/>
    </ligand>
</feature>
<keyword evidence="2 9" id="KW-0963">Cytoplasm</keyword>
<evidence type="ECO:0000256" key="3">
    <source>
        <dbReference type="ARBA" id="ARBA00022679"/>
    </source>
</evidence>
<comment type="subcellular location">
    <subcellularLocation>
        <location evidence="9">Cytoplasm</location>
    </subcellularLocation>
</comment>
<dbReference type="InterPro" id="IPR043129">
    <property type="entry name" value="ATPase_NBD"/>
</dbReference>
<dbReference type="GO" id="GO:0016301">
    <property type="term" value="F:kinase activity"/>
    <property type="evidence" value="ECO:0007669"/>
    <property type="project" value="UniProtKB-KW"/>
</dbReference>
<dbReference type="PRINTS" id="PR00471">
    <property type="entry name" value="ACETATEKNASE"/>
</dbReference>
<dbReference type="InterPro" id="IPR023865">
    <property type="entry name" value="Aliphatic_acid_kinase_CS"/>
</dbReference>
<comment type="similarity">
    <text evidence="1 9 10">Belongs to the acetokinase family.</text>
</comment>
<comment type="caution">
    <text evidence="11">The sequence shown here is derived from an EMBL/GenBank/DDBJ whole genome shotgun (WGS) entry which is preliminary data.</text>
</comment>
<feature type="site" description="Transition state stabilizer" evidence="9">
    <location>
        <position position="236"/>
    </location>
</feature>
<protein>
    <recommendedName>
        <fullName evidence="9">Acetate kinase</fullName>
        <ecNumber evidence="9">2.7.2.1</ecNumber>
    </recommendedName>
    <alternativeName>
        <fullName evidence="9">Acetokinase</fullName>
    </alternativeName>
</protein>
<organism evidence="11 12">
    <name type="scientific">Aureimonas populi</name>
    <dbReference type="NCBI Taxonomy" id="1701758"/>
    <lineage>
        <taxon>Bacteria</taxon>
        <taxon>Pseudomonadati</taxon>
        <taxon>Pseudomonadota</taxon>
        <taxon>Alphaproteobacteria</taxon>
        <taxon>Hyphomicrobiales</taxon>
        <taxon>Aurantimonadaceae</taxon>
        <taxon>Aureimonas</taxon>
    </lineage>
</organism>
<dbReference type="EMBL" id="JBHUIJ010000027">
    <property type="protein sequence ID" value="MFD2239124.1"/>
    <property type="molecule type" value="Genomic_DNA"/>
</dbReference>
<feature type="binding site" evidence="9">
    <location>
        <position position="9"/>
    </location>
    <ligand>
        <name>Mg(2+)</name>
        <dbReference type="ChEBI" id="CHEBI:18420"/>
    </ligand>
</feature>
<proteinExistence type="inferred from homology"/>
<keyword evidence="7 9" id="KW-0067">ATP-binding</keyword>
<evidence type="ECO:0000313" key="11">
    <source>
        <dbReference type="EMBL" id="MFD2239124.1"/>
    </source>
</evidence>
<dbReference type="RefSeq" id="WP_209738758.1">
    <property type="nucleotide sequence ID" value="NZ_CP072611.1"/>
</dbReference>
<evidence type="ECO:0000256" key="2">
    <source>
        <dbReference type="ARBA" id="ARBA00022490"/>
    </source>
</evidence>
<dbReference type="SUPFAM" id="SSF53067">
    <property type="entry name" value="Actin-like ATPase domain"/>
    <property type="match status" value="2"/>
</dbReference>
<dbReference type="InterPro" id="IPR000890">
    <property type="entry name" value="Aliphatic_acid_kin_short-chain"/>
</dbReference>
<evidence type="ECO:0000256" key="6">
    <source>
        <dbReference type="ARBA" id="ARBA00022777"/>
    </source>
</evidence>
<keyword evidence="5 9" id="KW-0547">Nucleotide-binding</keyword>
<feature type="binding site" evidence="9">
    <location>
        <position position="88"/>
    </location>
    <ligand>
        <name>substrate</name>
    </ligand>
</feature>
<keyword evidence="6 9" id="KW-0418">Kinase</keyword>
<evidence type="ECO:0000256" key="1">
    <source>
        <dbReference type="ARBA" id="ARBA00008748"/>
    </source>
</evidence>
<evidence type="ECO:0000256" key="5">
    <source>
        <dbReference type="ARBA" id="ARBA00022741"/>
    </source>
</evidence>
<evidence type="ECO:0000256" key="4">
    <source>
        <dbReference type="ARBA" id="ARBA00022723"/>
    </source>
</evidence>
<feature type="site" description="Transition state stabilizer" evidence="9">
    <location>
        <position position="176"/>
    </location>
</feature>
<comment type="catalytic activity">
    <reaction evidence="9">
        <text>acetate + ATP = acetyl phosphate + ADP</text>
        <dbReference type="Rhea" id="RHEA:11352"/>
        <dbReference type="ChEBI" id="CHEBI:22191"/>
        <dbReference type="ChEBI" id="CHEBI:30089"/>
        <dbReference type="ChEBI" id="CHEBI:30616"/>
        <dbReference type="ChEBI" id="CHEBI:456216"/>
        <dbReference type="EC" id="2.7.2.1"/>
    </reaction>
</comment>
<comment type="subunit">
    <text evidence="9">Homodimer.</text>
</comment>
<comment type="function">
    <text evidence="9">Catalyzes the formation of acetyl phosphate from acetate and ATP. Can also catalyze the reverse reaction.</text>
</comment>
<dbReference type="PROSITE" id="PS01075">
    <property type="entry name" value="ACETATE_KINASE_1"/>
    <property type="match status" value="1"/>
</dbReference>
<evidence type="ECO:0000256" key="10">
    <source>
        <dbReference type="RuleBase" id="RU003835"/>
    </source>
</evidence>
<dbReference type="PIRSF" id="PIRSF000722">
    <property type="entry name" value="Acetate_prop_kin"/>
    <property type="match status" value="1"/>
</dbReference>
<keyword evidence="8 9" id="KW-0460">Magnesium</keyword>
<dbReference type="EC" id="2.7.2.1" evidence="9"/>
<comment type="cofactor">
    <cofactor evidence="9">
        <name>Mg(2+)</name>
        <dbReference type="ChEBI" id="CHEBI:18420"/>
    </cofactor>
    <cofactor evidence="9">
        <name>Mn(2+)</name>
        <dbReference type="ChEBI" id="CHEBI:29035"/>
    </cofactor>
    <text evidence="9">Mg(2+). Can also accept Mn(2+).</text>
</comment>
<accession>A0ABW5CPS5</accession>
<dbReference type="Pfam" id="PF00871">
    <property type="entry name" value="Acetate_kinase"/>
    <property type="match status" value="1"/>
</dbReference>
<feature type="active site" description="Proton donor/acceptor" evidence="9">
    <location>
        <position position="145"/>
    </location>
</feature>
<dbReference type="PANTHER" id="PTHR21060:SF21">
    <property type="entry name" value="ACETATE KINASE"/>
    <property type="match status" value="1"/>
</dbReference>